<reference evidence="1" key="1">
    <citation type="journal article" date="2015" name="Nature">
        <title>Complex archaea that bridge the gap between prokaryotes and eukaryotes.</title>
        <authorList>
            <person name="Spang A."/>
            <person name="Saw J.H."/>
            <person name="Jorgensen S.L."/>
            <person name="Zaremba-Niedzwiedzka K."/>
            <person name="Martijn J."/>
            <person name="Lind A.E."/>
            <person name="van Eijk R."/>
            <person name="Schleper C."/>
            <person name="Guy L."/>
            <person name="Ettema T.J."/>
        </authorList>
    </citation>
    <scope>NUCLEOTIDE SEQUENCE</scope>
</reference>
<evidence type="ECO:0000313" key="1">
    <source>
        <dbReference type="EMBL" id="KKK97780.1"/>
    </source>
</evidence>
<dbReference type="EMBL" id="LAZR01045898">
    <property type="protein sequence ID" value="KKK97780.1"/>
    <property type="molecule type" value="Genomic_DNA"/>
</dbReference>
<accession>A0A0F9AHM1</accession>
<sequence length="79" mass="8666">MVRDDGRVHLLEHVRAGNPIIGWLMDLANPIAVRLSGANINRDTVSNVAKAGIALDSVESRSLGIVKLVRGSARQRRRR</sequence>
<protein>
    <submittedName>
        <fullName evidence="1">Uncharacterized protein</fullName>
    </submittedName>
</protein>
<proteinExistence type="predicted"/>
<comment type="caution">
    <text evidence="1">The sequence shown here is derived from an EMBL/GenBank/DDBJ whole genome shotgun (WGS) entry which is preliminary data.</text>
</comment>
<name>A0A0F9AHM1_9ZZZZ</name>
<organism evidence="1">
    <name type="scientific">marine sediment metagenome</name>
    <dbReference type="NCBI Taxonomy" id="412755"/>
    <lineage>
        <taxon>unclassified sequences</taxon>
        <taxon>metagenomes</taxon>
        <taxon>ecological metagenomes</taxon>
    </lineage>
</organism>
<dbReference type="AlphaFoldDB" id="A0A0F9AHM1"/>
<gene>
    <name evidence="1" type="ORF">LCGC14_2649340</name>
</gene>